<organism evidence="5 6">
    <name type="scientific">Neptunomonas antarctica</name>
    <dbReference type="NCBI Taxonomy" id="619304"/>
    <lineage>
        <taxon>Bacteria</taxon>
        <taxon>Pseudomonadati</taxon>
        <taxon>Pseudomonadota</taxon>
        <taxon>Gammaproteobacteria</taxon>
        <taxon>Oceanospirillales</taxon>
        <taxon>Oceanospirillaceae</taxon>
        <taxon>Neptunomonas</taxon>
    </lineage>
</organism>
<comment type="subcellular location">
    <subcellularLocation>
        <location evidence="1">Secreted</location>
    </subcellularLocation>
</comment>
<dbReference type="Gene3D" id="2.160.20.10">
    <property type="entry name" value="Single-stranded right-handed beta-helix, Pectin lyase-like"/>
    <property type="match status" value="1"/>
</dbReference>
<protein>
    <submittedName>
        <fullName evidence="5">Filamentous hemagglutinin family N-terminal domain-containing protein</fullName>
    </submittedName>
</protein>
<evidence type="ECO:0000313" key="6">
    <source>
        <dbReference type="Proteomes" id="UP000185999"/>
    </source>
</evidence>
<name>A0A1N7IZN9_9GAMM</name>
<dbReference type="InterPro" id="IPR012334">
    <property type="entry name" value="Pectin_lyas_fold"/>
</dbReference>
<dbReference type="Pfam" id="PF13018">
    <property type="entry name" value="ESPR"/>
    <property type="match status" value="1"/>
</dbReference>
<evidence type="ECO:0000256" key="3">
    <source>
        <dbReference type="ARBA" id="ARBA00022729"/>
    </source>
</evidence>
<accession>A0A1N7IZN9</accession>
<dbReference type="SMART" id="SM00912">
    <property type="entry name" value="Haemagg_act"/>
    <property type="match status" value="1"/>
</dbReference>
<dbReference type="OrthoDB" id="218680at2"/>
<dbReference type="InterPro" id="IPR050909">
    <property type="entry name" value="Bact_Autotransporter_VF"/>
</dbReference>
<gene>
    <name evidence="5" type="ORF">SAMN05421760_101396</name>
</gene>
<evidence type="ECO:0000256" key="1">
    <source>
        <dbReference type="ARBA" id="ARBA00004613"/>
    </source>
</evidence>
<dbReference type="SUPFAM" id="SSF51126">
    <property type="entry name" value="Pectin lyase-like"/>
    <property type="match status" value="1"/>
</dbReference>
<dbReference type="NCBIfam" id="TIGR01901">
    <property type="entry name" value="adhes_NPXG"/>
    <property type="match status" value="1"/>
</dbReference>
<reference evidence="6" key="1">
    <citation type="submission" date="2017-01" db="EMBL/GenBank/DDBJ databases">
        <authorList>
            <person name="Varghese N."/>
            <person name="Submissions S."/>
        </authorList>
    </citation>
    <scope>NUCLEOTIDE SEQUENCE [LARGE SCALE GENOMIC DNA]</scope>
    <source>
        <strain evidence="6">DSM 22306</strain>
    </source>
</reference>
<dbReference type="PANTHER" id="PTHR12338">
    <property type="entry name" value="AUTOTRANSPORTER"/>
    <property type="match status" value="1"/>
</dbReference>
<sequence>MNHIYRTIWSEALGAWVAVSELCKGKSKNSSSRRKILATGFLMCAAPVWALPTGEHIVAGQIAVSNPAANQMQIDQTSSKAVINWQGFSINSNQAVNINQPNAQAALLNRVVGGDASVIAGQLTANGQVYLVNPNGVLFGAGAQVDVGALTATTHTITDADFIDGNNHFSQNGATGTVENRGTIQTPEGGVVALIGSSVTNTGTIDTPKGTTALVAGNTVDLDFQGNGLVEVTISEAALNAHITNKGAILADGGRVVLTAKAAGDLMNTVINQDGVIRALGLVERNGEIILEGGDYGITQVSGSLDTSGAQSGGTINVTGKDVNIATTASLTAQALESGTAGTINVLADMVNGTLNVAGTLDASAAGTADGGFIETSASHVQIADSVKVTTLATTGRNGTWLIDPADFNIGEDAAGAVSNLSGATLSANLGGGNVTILSSSGTANGSGDVNVNDAVNWSANTTLALTASNNVNVNANINATGTSAGIAFNPNTANGAGASAEAASTTGKLILAPGVTVGLSGASSTLAIGGTNYTVIHDLAGLQAVNNNVAGSYALGNTIDASATNAATSPTLFTPILDFTGHFNGLGNSINDLTIDTPALDNVALFGSSTAAADTATTGSLNNIGLVDAKITGNNYVAGLVARLTLADGNFSNNYSKGGTITGLGYIGGLASWVTLGSGDFSNNYVTSSTANAGSVTGTSYSGGVVGWTTLDAGNFSHNYATVAVNDGGVSASYMGGVVGWATLTAGNINNNYATGDVEGTSYTGGLAGWTTLTDGDFAINSATGDVTDSNISGSYAGGLVGWNTITKGDFVSNSATGNVTGSTFLGGLVGMSTLGNGSFKINYATGDVTATSVDGANSGGLVGWSSLTNGDFDTNFATGDVSGATYTGGLMGLSTIITGNLSNNYATGDVYDSTTSGTGTYRGGLIGSSSVSGDVLNVYATGSVTGVTYVGGLLGSSSETRIRNSYSTGLVTGGPTLSGALLGSNSGTVTNSFWDSSPAGQYATSDGGTAQANLNTNMHTQANLAPWNFTSSANGPNTWVMTDGATLPFLQAFITQTPVTIDPVTKVYDGLAYTPTEVDYSALAINTNGTLVTSDNTFVTYYAAPNRSVTLAGLGALTVAAASGNTNVGDYALTVAGGVSSSATLTQLNSNGVTANAANLTVTAAPLEVTANSVTKIYDGKLTTDGGAIVTGGTLYTNAGNGNTTPDRLSGGSFAFTDKNAGTGNKTVAVSGMTLNDGNNGNNYAITYVDNNTSTINPAVVTLSATKVYDGNTSLANAVSIGTGVDDETLTYTGATANSANVVGASYITALTLGDSAGATTTTGGLASNYILPTLNSTNAAATITAKAVSITGMAATNRAYDGSLAATLTGGAVDTGITGETLTVTGQTGTFADKNVADNIAVTVASAALADGTGLASNYSLTAQPGVTAANITAKAVSITGMAATNRAYNGSLAATLTGGAVDTGITGETLTVTGQTGTFADKNVADNIAVTVTNAALTDGTGLASNYSLTAQPSDTAANINTKALTLASATVTNKIYDGNTDATVTSGVLNGLIGTETLAVSGSGEFDDKNAGTAKAVTASAITLANAGSGITAGLARNYSLDASANPTTGMTADITSDISSSIVAKAKEQEVVRQLTDASSGLFSSTTNSGLESSNKDSVVADKKINKNTMQFASNNEINVNAINNNVNVEGDGINAP</sequence>
<evidence type="ECO:0000313" key="5">
    <source>
        <dbReference type="EMBL" id="SIS42602.1"/>
    </source>
</evidence>
<dbReference type="Pfam" id="PF05860">
    <property type="entry name" value="TPS"/>
    <property type="match status" value="1"/>
</dbReference>
<dbReference type="Gene3D" id="2.160.20.110">
    <property type="match status" value="2"/>
</dbReference>
<keyword evidence="3" id="KW-0732">Signal</keyword>
<evidence type="ECO:0000259" key="4">
    <source>
        <dbReference type="SMART" id="SM00912"/>
    </source>
</evidence>
<dbReference type="GO" id="GO:0005576">
    <property type="term" value="C:extracellular region"/>
    <property type="evidence" value="ECO:0007669"/>
    <property type="project" value="UniProtKB-SubCell"/>
</dbReference>
<dbReference type="STRING" id="619304.SAMN05421760_101396"/>
<dbReference type="EMBL" id="FTOE01000001">
    <property type="protein sequence ID" value="SIS42602.1"/>
    <property type="molecule type" value="Genomic_DNA"/>
</dbReference>
<dbReference type="Proteomes" id="UP000185999">
    <property type="component" value="Unassembled WGS sequence"/>
</dbReference>
<evidence type="ECO:0000256" key="2">
    <source>
        <dbReference type="ARBA" id="ARBA00022525"/>
    </source>
</evidence>
<feature type="domain" description="Filamentous haemagglutinin FhaB/tRNA nuclease CdiA-like TPS" evidence="4">
    <location>
        <begin position="48"/>
        <end position="161"/>
    </location>
</feature>
<dbReference type="InterPro" id="IPR008638">
    <property type="entry name" value="FhaB/CdiA-like_TPS"/>
</dbReference>
<dbReference type="PANTHER" id="PTHR12338:SF8">
    <property type="entry name" value="HEME_HEMOPEXIN-BINDING PROTEIN"/>
    <property type="match status" value="1"/>
</dbReference>
<dbReference type="InterPro" id="IPR011050">
    <property type="entry name" value="Pectin_lyase_fold/virulence"/>
</dbReference>
<dbReference type="Pfam" id="PF18657">
    <property type="entry name" value="YDG"/>
    <property type="match status" value="4"/>
</dbReference>
<keyword evidence="2" id="KW-0964">Secreted</keyword>
<dbReference type="InterPro" id="IPR024973">
    <property type="entry name" value="ESPR"/>
</dbReference>
<proteinExistence type="predicted"/>
<dbReference type="InterPro" id="IPR041248">
    <property type="entry name" value="YDG"/>
</dbReference>
<dbReference type="RefSeq" id="WP_054342596.1">
    <property type="nucleotide sequence ID" value="NZ_FTOE01000001.1"/>
</dbReference>
<keyword evidence="6" id="KW-1185">Reference proteome</keyword>